<dbReference type="GeneID" id="82442631"/>
<protein>
    <submittedName>
        <fullName evidence="8">Cytochrome c biogenesis protein ResB</fullName>
    </submittedName>
</protein>
<dbReference type="AlphaFoldDB" id="A0AAW5N2C6"/>
<keyword evidence="9" id="KW-1185">Reference proteome</keyword>
<evidence type="ECO:0000256" key="1">
    <source>
        <dbReference type="ARBA" id="ARBA00004141"/>
    </source>
</evidence>
<comment type="subcellular location">
    <subcellularLocation>
        <location evidence="1">Membrane</location>
        <topology evidence="1">Multi-pass membrane protein</topology>
    </subcellularLocation>
</comment>
<dbReference type="InterPro" id="IPR007816">
    <property type="entry name" value="ResB-like_domain"/>
</dbReference>
<gene>
    <name evidence="8" type="ORF">NW209_10955</name>
</gene>
<evidence type="ECO:0000256" key="4">
    <source>
        <dbReference type="ARBA" id="ARBA00022989"/>
    </source>
</evidence>
<reference evidence="8 9" key="1">
    <citation type="submission" date="2022-08" db="EMBL/GenBank/DDBJ databases">
        <authorList>
            <person name="Zeman M."/>
            <person name="Kubasova T."/>
        </authorList>
    </citation>
    <scope>NUCLEOTIDE SEQUENCE [LARGE SCALE GENOMIC DNA]</scope>
    <source>
        <strain evidence="8 9">ET62</strain>
    </source>
</reference>
<evidence type="ECO:0000256" key="3">
    <source>
        <dbReference type="ARBA" id="ARBA00022748"/>
    </source>
</evidence>
<evidence type="ECO:0000256" key="2">
    <source>
        <dbReference type="ARBA" id="ARBA00022692"/>
    </source>
</evidence>
<comment type="caution">
    <text evidence="8">The sequence shown here is derived from an EMBL/GenBank/DDBJ whole genome shotgun (WGS) entry which is preliminary data.</text>
</comment>
<dbReference type="Pfam" id="PF05140">
    <property type="entry name" value="ResB"/>
    <property type="match status" value="1"/>
</dbReference>
<feature type="transmembrane region" description="Helical" evidence="6">
    <location>
        <begin position="72"/>
        <end position="90"/>
    </location>
</feature>
<dbReference type="RefSeq" id="WP_022339232.1">
    <property type="nucleotide sequence ID" value="NZ_CAUBSI010000032.1"/>
</dbReference>
<dbReference type="PANTHER" id="PTHR31566:SF5">
    <property type="entry name" value="RESB-LIKE DOMAIN-CONTAINING PROTEIN"/>
    <property type="match status" value="1"/>
</dbReference>
<evidence type="ECO:0000256" key="6">
    <source>
        <dbReference type="SAM" id="Phobius"/>
    </source>
</evidence>
<dbReference type="GO" id="GO:0016020">
    <property type="term" value="C:membrane"/>
    <property type="evidence" value="ECO:0007669"/>
    <property type="project" value="UniProtKB-SubCell"/>
</dbReference>
<keyword evidence="3" id="KW-0201">Cytochrome c-type biogenesis</keyword>
<keyword evidence="2 6" id="KW-0812">Transmembrane</keyword>
<dbReference type="InterPro" id="IPR023494">
    <property type="entry name" value="Cyt_c_bgen_Ccs1/CcsB/ResB"/>
</dbReference>
<evidence type="ECO:0000313" key="9">
    <source>
        <dbReference type="Proteomes" id="UP001204579"/>
    </source>
</evidence>
<dbReference type="EMBL" id="JANRHJ010000012">
    <property type="protein sequence ID" value="MCR8874527.1"/>
    <property type="molecule type" value="Genomic_DNA"/>
</dbReference>
<evidence type="ECO:0000256" key="5">
    <source>
        <dbReference type="ARBA" id="ARBA00023136"/>
    </source>
</evidence>
<feature type="domain" description="ResB-like" evidence="7">
    <location>
        <begin position="140"/>
        <end position="248"/>
    </location>
</feature>
<feature type="transmembrane region" description="Helical" evidence="6">
    <location>
        <begin position="144"/>
        <end position="163"/>
    </location>
</feature>
<feature type="transmembrane region" description="Helical" evidence="6">
    <location>
        <begin position="110"/>
        <end position="132"/>
    </location>
</feature>
<organism evidence="8 9">
    <name type="scientific">Phocaeicola barnesiae</name>
    <dbReference type="NCBI Taxonomy" id="376804"/>
    <lineage>
        <taxon>Bacteria</taxon>
        <taxon>Pseudomonadati</taxon>
        <taxon>Bacteroidota</taxon>
        <taxon>Bacteroidia</taxon>
        <taxon>Bacteroidales</taxon>
        <taxon>Bacteroidaceae</taxon>
        <taxon>Phocaeicola</taxon>
    </lineage>
</organism>
<evidence type="ECO:0000259" key="7">
    <source>
        <dbReference type="Pfam" id="PF05140"/>
    </source>
</evidence>
<proteinExistence type="predicted"/>
<dbReference type="GO" id="GO:0017004">
    <property type="term" value="P:cytochrome complex assembly"/>
    <property type="evidence" value="ECO:0007669"/>
    <property type="project" value="UniProtKB-KW"/>
</dbReference>
<sequence length="306" mass="34406">MNLTTNLLFLLSLLLSVAMQCILGNFPFGFFAFPLDAVMALLWMALMWYGYKELRTTAIVRMLLSPAATRWTLGWFLVGCLVIGLFPQLSAREAAERQGVFSLLGCYNFMSSWIFVTGLFGLLTHLGLVTLRRCFIPGRNRWRFVLNHAGLWLALFAGFIGSASEQTLRIPVFRDAPNNEAFTSEGERVFLDKPLQLTRFTVEHYDNGTPRYFFAEVSLDGKPVHLEVNHPYSAGWGEDYYLTSYDVQSSEPAYCVVQIVREPLKYVMLAGIVMMLCGGFLLFLGGPDRNSKSVLSGGDSRILNVD</sequence>
<name>A0AAW5N2C6_9BACT</name>
<keyword evidence="5 6" id="KW-0472">Membrane</keyword>
<dbReference type="PANTHER" id="PTHR31566">
    <property type="entry name" value="CYTOCHROME C BIOGENESIS PROTEIN CCS1, CHLOROPLASTIC"/>
    <property type="match status" value="1"/>
</dbReference>
<evidence type="ECO:0000313" key="8">
    <source>
        <dbReference type="EMBL" id="MCR8874527.1"/>
    </source>
</evidence>
<accession>A0AAW5N2C6</accession>
<feature type="transmembrane region" description="Helical" evidence="6">
    <location>
        <begin position="30"/>
        <end position="51"/>
    </location>
</feature>
<dbReference type="Proteomes" id="UP001204579">
    <property type="component" value="Unassembled WGS sequence"/>
</dbReference>
<feature type="transmembrane region" description="Helical" evidence="6">
    <location>
        <begin position="266"/>
        <end position="284"/>
    </location>
</feature>
<keyword evidence="4 6" id="KW-1133">Transmembrane helix</keyword>